<evidence type="ECO:0000313" key="6">
    <source>
        <dbReference type="EMBL" id="KAJ3572556.1"/>
    </source>
</evidence>
<feature type="compositionally biased region" description="Basic and acidic residues" evidence="4">
    <location>
        <begin position="488"/>
        <end position="553"/>
    </location>
</feature>
<feature type="domain" description="Zinc finger PHD-type" evidence="5">
    <location>
        <begin position="615"/>
        <end position="672"/>
    </location>
</feature>
<evidence type="ECO:0000256" key="4">
    <source>
        <dbReference type="SAM" id="MobiDB-lite"/>
    </source>
</evidence>
<feature type="region of interest" description="Disordered" evidence="4">
    <location>
        <begin position="477"/>
        <end position="609"/>
    </location>
</feature>
<dbReference type="GO" id="GO:0008270">
    <property type="term" value="F:zinc ion binding"/>
    <property type="evidence" value="ECO:0007669"/>
    <property type="project" value="UniProtKB-KW"/>
</dbReference>
<feature type="compositionally biased region" description="Basic and acidic residues" evidence="4">
    <location>
        <begin position="343"/>
        <end position="356"/>
    </location>
</feature>
<evidence type="ECO:0000256" key="2">
    <source>
        <dbReference type="ARBA" id="ARBA00022771"/>
    </source>
</evidence>
<dbReference type="Pfam" id="PF00628">
    <property type="entry name" value="PHD"/>
    <property type="match status" value="1"/>
</dbReference>
<dbReference type="InterPro" id="IPR013083">
    <property type="entry name" value="Znf_RING/FYVE/PHD"/>
</dbReference>
<feature type="compositionally biased region" description="Polar residues" evidence="4">
    <location>
        <begin position="791"/>
        <end position="801"/>
    </location>
</feature>
<feature type="compositionally biased region" description="Polar residues" evidence="4">
    <location>
        <begin position="762"/>
        <end position="783"/>
    </location>
</feature>
<dbReference type="GO" id="GO:0031213">
    <property type="term" value="C:RSF complex"/>
    <property type="evidence" value="ECO:0007669"/>
    <property type="project" value="InterPro"/>
</dbReference>
<accession>A0AAD5YUC4</accession>
<dbReference type="InterPro" id="IPR001965">
    <property type="entry name" value="Znf_PHD"/>
</dbReference>
<feature type="region of interest" description="Disordered" evidence="4">
    <location>
        <begin position="285"/>
        <end position="418"/>
    </location>
</feature>
<feature type="compositionally biased region" description="Polar residues" evidence="4">
    <location>
        <begin position="893"/>
        <end position="913"/>
    </location>
</feature>
<dbReference type="EMBL" id="JANIEX010000138">
    <property type="protein sequence ID" value="KAJ3572556.1"/>
    <property type="molecule type" value="Genomic_DNA"/>
</dbReference>
<feature type="compositionally biased region" description="Basic residues" evidence="4">
    <location>
        <begin position="585"/>
        <end position="594"/>
    </location>
</feature>
<dbReference type="Gene3D" id="3.30.40.10">
    <property type="entry name" value="Zinc/RING finger domain, C3HC4 (zinc finger)"/>
    <property type="match status" value="1"/>
</dbReference>
<dbReference type="InterPro" id="IPR028938">
    <property type="entry name" value="Rsf1-like"/>
</dbReference>
<evidence type="ECO:0000256" key="1">
    <source>
        <dbReference type="ARBA" id="ARBA00022723"/>
    </source>
</evidence>
<dbReference type="GO" id="GO:0006355">
    <property type="term" value="P:regulation of DNA-templated transcription"/>
    <property type="evidence" value="ECO:0007669"/>
    <property type="project" value="InterPro"/>
</dbReference>
<keyword evidence="1" id="KW-0479">Metal-binding</keyword>
<gene>
    <name evidence="6" type="ORF">NP233_g2998</name>
</gene>
<proteinExistence type="predicted"/>
<dbReference type="PROSITE" id="PS01359">
    <property type="entry name" value="ZF_PHD_1"/>
    <property type="match status" value="1"/>
</dbReference>
<dbReference type="SUPFAM" id="SSF57903">
    <property type="entry name" value="FYVE/PHD zinc finger"/>
    <property type="match status" value="1"/>
</dbReference>
<dbReference type="SMART" id="SM00249">
    <property type="entry name" value="PHD"/>
    <property type="match status" value="1"/>
</dbReference>
<dbReference type="Proteomes" id="UP001213000">
    <property type="component" value="Unassembled WGS sequence"/>
</dbReference>
<organism evidence="6 7">
    <name type="scientific">Leucocoprinus birnbaumii</name>
    <dbReference type="NCBI Taxonomy" id="56174"/>
    <lineage>
        <taxon>Eukaryota</taxon>
        <taxon>Fungi</taxon>
        <taxon>Dikarya</taxon>
        <taxon>Basidiomycota</taxon>
        <taxon>Agaricomycotina</taxon>
        <taxon>Agaricomycetes</taxon>
        <taxon>Agaricomycetidae</taxon>
        <taxon>Agaricales</taxon>
        <taxon>Agaricineae</taxon>
        <taxon>Agaricaceae</taxon>
        <taxon>Leucocoprinus</taxon>
    </lineage>
</organism>
<feature type="region of interest" description="Disordered" evidence="4">
    <location>
        <begin position="100"/>
        <end position="139"/>
    </location>
</feature>
<feature type="compositionally biased region" description="Basic and acidic residues" evidence="4">
    <location>
        <begin position="226"/>
        <end position="236"/>
    </location>
</feature>
<dbReference type="InterPro" id="IPR019786">
    <property type="entry name" value="Zinc_finger_PHD-type_CS"/>
</dbReference>
<keyword evidence="3" id="KW-0862">Zinc</keyword>
<dbReference type="CDD" id="cd15489">
    <property type="entry name" value="PHD_SF"/>
    <property type="match status" value="1"/>
</dbReference>
<comment type="caution">
    <text evidence="6">The sequence shown here is derived from an EMBL/GenBank/DDBJ whole genome shotgun (WGS) entry which is preliminary data.</text>
</comment>
<feature type="compositionally biased region" description="Low complexity" evidence="4">
    <location>
        <begin position="881"/>
        <end position="892"/>
    </location>
</feature>
<feature type="region of interest" description="Disordered" evidence="4">
    <location>
        <begin position="216"/>
        <end position="270"/>
    </location>
</feature>
<feature type="region of interest" description="Disordered" evidence="4">
    <location>
        <begin position="61"/>
        <end position="81"/>
    </location>
</feature>
<dbReference type="PANTHER" id="PTHR14296">
    <property type="entry name" value="REMODELING AND SPACING FACTOR 1"/>
    <property type="match status" value="1"/>
</dbReference>
<feature type="compositionally biased region" description="Low complexity" evidence="4">
    <location>
        <begin position="573"/>
        <end position="583"/>
    </location>
</feature>
<protein>
    <recommendedName>
        <fullName evidence="5">Zinc finger PHD-type domain-containing protein</fullName>
    </recommendedName>
</protein>
<dbReference type="InterPro" id="IPR011011">
    <property type="entry name" value="Znf_FYVE_PHD"/>
</dbReference>
<feature type="compositionally biased region" description="Acidic residues" evidence="4">
    <location>
        <begin position="376"/>
        <end position="402"/>
    </location>
</feature>
<name>A0AAD5YUC4_9AGAR</name>
<dbReference type="AlphaFoldDB" id="A0AAD5YUC4"/>
<dbReference type="InterPro" id="IPR019787">
    <property type="entry name" value="Znf_PHD-finger"/>
</dbReference>
<feature type="compositionally biased region" description="Basic residues" evidence="4">
    <location>
        <begin position="216"/>
        <end position="225"/>
    </location>
</feature>
<keyword evidence="2" id="KW-0863">Zinc-finger</keyword>
<dbReference type="PANTHER" id="PTHR14296:SF3">
    <property type="entry name" value="DIKAR, ISOFORM F"/>
    <property type="match status" value="1"/>
</dbReference>
<feature type="compositionally biased region" description="Polar residues" evidence="4">
    <location>
        <begin position="814"/>
        <end position="868"/>
    </location>
</feature>
<sequence length="913" mass="104353">MFAPMLNIPDVTVNDVEADLVSGTKRAIPRVMQRLLYTLTYDRKISLDNWQSALRKQYLKRDPLSNPLGPEPPKPRKTEVIQRRQVPFSILPLQDLTVTQAPPEAPDSQPPLEHAEPSRTASEISRAATQEADVDERKVDESQPTVDWFDLSLLQKLESMHLLTEWQFQNPTRLRMLMRSDDELATWACYDSKKNAYWLIGDDRLWIQRLPPKPARTLKRKRVPEKRKTTRVEKPKPKPSKRRRTTATPAQESKEGTPQRTGRGRAAKMQAKIKLDAQAKELAALKQEAQATRGTRSSARSTRGSAKALPARAQGTRISARLRGTQNNEWQSVPDEWLNESSDADHESGTEEERGGPRTRKRAAEEKEDSVSDLTELSDDSEEPEEKTEDQDEQDEEDEGEEDSVKKEDEADVPAEDFIEWETICVTLEEWEHIADRFEKATHYLEKALYKYLTNELVPNITEVLREVEKKKRLDEALSHRKRSSRLAIKESEKEEARLAKARKAEEEEKMGRARRLEARRQREEEERLKREQAREQRRKEREAREARRHAEPEQEEESSKEEEPAPPPQPPASSATAPQPQKTTKARAPRQHTKPAANGTAPRPRVKNGDWELDCEVCRKRGFNLDDRTPMMSCGKCFKWQHIACHDLADERAGRAKRNWDSVEFICQQCRSRMFSSNDGANMTYRDPRYNHHTTQGISLSSPYHHHTPYQSYGAQAYGAPQMTQTPTISSLYHAANGSYSHYAQPYGDPRATDMPDRYQVPSQSYPTHHYTQPPSTISFSHYQPRDGGFTSNTKHQPNYQGRPVEGYDQHPRSQQHTPYSDLRSSAPQRPTAGQPTQSVWSLGAQNPAGTYTTPYPSTAMPTTNGTPRRDLQLPPLKPGPSQSLSSPSSSTNDFNQPSSYSNTQFRYHSTT</sequence>
<evidence type="ECO:0000256" key="3">
    <source>
        <dbReference type="ARBA" id="ARBA00022833"/>
    </source>
</evidence>
<reference evidence="6" key="1">
    <citation type="submission" date="2022-07" db="EMBL/GenBank/DDBJ databases">
        <title>Genome Sequence of Leucocoprinus birnbaumii.</title>
        <authorList>
            <person name="Buettner E."/>
        </authorList>
    </citation>
    <scope>NUCLEOTIDE SEQUENCE</scope>
    <source>
        <strain evidence="6">VT141</strain>
    </source>
</reference>
<feature type="region of interest" description="Disordered" evidence="4">
    <location>
        <begin position="745"/>
        <end position="913"/>
    </location>
</feature>
<keyword evidence="7" id="KW-1185">Reference proteome</keyword>
<evidence type="ECO:0000313" key="7">
    <source>
        <dbReference type="Proteomes" id="UP001213000"/>
    </source>
</evidence>
<feature type="compositionally biased region" description="Low complexity" evidence="4">
    <location>
        <begin position="291"/>
        <end position="306"/>
    </location>
</feature>
<evidence type="ECO:0000259" key="5">
    <source>
        <dbReference type="SMART" id="SM00249"/>
    </source>
</evidence>